<comment type="caution">
    <text evidence="2">The sequence shown here is derived from an EMBL/GenBank/DDBJ whole genome shotgun (WGS) entry which is preliminary data.</text>
</comment>
<evidence type="ECO:0000313" key="3">
    <source>
        <dbReference type="Proteomes" id="UP000602510"/>
    </source>
</evidence>
<feature type="region of interest" description="Disordered" evidence="1">
    <location>
        <begin position="51"/>
        <end position="79"/>
    </location>
</feature>
<sequence length="114" mass="12415">MRTDVGNHEGGAGRIESVNLTYSFVLLAPRGSFIAHVARLTPVTIEVAYGANGSVGRGESQEDSDGETEDDRRLEHGTTVSTKCGFEGEMRSDSVVAVATIEDEKVFYMYRYCS</sequence>
<reference evidence="2" key="1">
    <citation type="submission" date="2020-04" db="EMBL/GenBank/DDBJ databases">
        <title>Hybrid Assembly of Korean Phytophthora infestans isolates.</title>
        <authorList>
            <person name="Prokchorchik M."/>
            <person name="Lee Y."/>
            <person name="Seo J."/>
            <person name="Cho J.-H."/>
            <person name="Park Y.-E."/>
            <person name="Jang D.-C."/>
            <person name="Im J.-S."/>
            <person name="Choi J.-G."/>
            <person name="Park H.-J."/>
            <person name="Lee G.-B."/>
            <person name="Lee Y.-G."/>
            <person name="Hong S.-Y."/>
            <person name="Cho K."/>
            <person name="Sohn K.H."/>
        </authorList>
    </citation>
    <scope>NUCLEOTIDE SEQUENCE</scope>
    <source>
        <strain evidence="2">KR_1_A1</strain>
    </source>
</reference>
<accession>A0A833T765</accession>
<organism evidence="2 3">
    <name type="scientific">Phytophthora infestans</name>
    <name type="common">Potato late blight agent</name>
    <name type="synonym">Botrytis infestans</name>
    <dbReference type="NCBI Taxonomy" id="4787"/>
    <lineage>
        <taxon>Eukaryota</taxon>
        <taxon>Sar</taxon>
        <taxon>Stramenopiles</taxon>
        <taxon>Oomycota</taxon>
        <taxon>Peronosporomycetes</taxon>
        <taxon>Peronosporales</taxon>
        <taxon>Peronosporaceae</taxon>
        <taxon>Phytophthora</taxon>
    </lineage>
</organism>
<evidence type="ECO:0000256" key="1">
    <source>
        <dbReference type="SAM" id="MobiDB-lite"/>
    </source>
</evidence>
<dbReference type="Proteomes" id="UP000602510">
    <property type="component" value="Unassembled WGS sequence"/>
</dbReference>
<evidence type="ECO:0000313" key="2">
    <source>
        <dbReference type="EMBL" id="KAF4038545.1"/>
    </source>
</evidence>
<gene>
    <name evidence="2" type="ORF">GN244_ATG09327</name>
</gene>
<proteinExistence type="predicted"/>
<protein>
    <submittedName>
        <fullName evidence="2">Uncharacterized protein</fullName>
    </submittedName>
</protein>
<dbReference type="EMBL" id="WSZM01000192">
    <property type="protein sequence ID" value="KAF4038545.1"/>
    <property type="molecule type" value="Genomic_DNA"/>
</dbReference>
<keyword evidence="3" id="KW-1185">Reference proteome</keyword>
<dbReference type="AlphaFoldDB" id="A0A833T765"/>
<name>A0A833T765_PHYIN</name>